<dbReference type="PANTHER" id="PTHR30531:SF12">
    <property type="entry name" value="FLAGELLAR BIOSYNTHETIC PROTEIN FLHB"/>
    <property type="match status" value="1"/>
</dbReference>
<keyword evidence="8 13" id="KW-0653">Protein transport</keyword>
<comment type="function">
    <text evidence="12 13">Required for formation of the rod structure in the basal body of the flagellar apparatus. Together with FliI and FliH, may constitute the export apparatus of flagellin.</text>
</comment>
<protein>
    <recommendedName>
        <fullName evidence="3 13">Flagellar biosynthetic protein FlhB</fullName>
    </recommendedName>
</protein>
<dbReference type="SUPFAM" id="SSF160544">
    <property type="entry name" value="EscU C-terminal domain-like"/>
    <property type="match status" value="1"/>
</dbReference>
<organism evidence="15 16">
    <name type="scientific">Helicobacter aurati</name>
    <dbReference type="NCBI Taxonomy" id="137778"/>
    <lineage>
        <taxon>Bacteria</taxon>
        <taxon>Pseudomonadati</taxon>
        <taxon>Campylobacterota</taxon>
        <taxon>Epsilonproteobacteria</taxon>
        <taxon>Campylobacterales</taxon>
        <taxon>Helicobacteraceae</taxon>
        <taxon>Helicobacter</taxon>
    </lineage>
</organism>
<keyword evidence="11 13" id="KW-1006">Bacterial flagellum protein export</keyword>
<evidence type="ECO:0000256" key="13">
    <source>
        <dbReference type="RuleBase" id="RU364091"/>
    </source>
</evidence>
<dbReference type="Proteomes" id="UP000256424">
    <property type="component" value="Unassembled WGS sequence"/>
</dbReference>
<feature type="region of interest" description="Disordered" evidence="14">
    <location>
        <begin position="1"/>
        <end position="20"/>
    </location>
</feature>
<proteinExistence type="inferred from homology"/>
<dbReference type="InterPro" id="IPR006135">
    <property type="entry name" value="T3SS_substrate_exporter"/>
</dbReference>
<dbReference type="Gene3D" id="3.40.1690.10">
    <property type="entry name" value="secretion proteins EscU"/>
    <property type="match status" value="1"/>
</dbReference>
<evidence type="ECO:0000256" key="1">
    <source>
        <dbReference type="ARBA" id="ARBA00004429"/>
    </source>
</evidence>
<keyword evidence="16" id="KW-1185">Reference proteome</keyword>
<reference evidence="15 16" key="1">
    <citation type="submission" date="2018-04" db="EMBL/GenBank/DDBJ databases">
        <title>Novel Campyloabacter and Helicobacter Species and Strains.</title>
        <authorList>
            <person name="Mannion A.J."/>
            <person name="Shen Z."/>
            <person name="Fox J.G."/>
        </authorList>
    </citation>
    <scope>NUCLEOTIDE SEQUENCE [LARGE SCALE GENOMIC DNA]</scope>
    <source>
        <strain evidence="15 16">MIT 97-5075</strain>
    </source>
</reference>
<evidence type="ECO:0000256" key="9">
    <source>
        <dbReference type="ARBA" id="ARBA00022989"/>
    </source>
</evidence>
<comment type="caution">
    <text evidence="15">The sequence shown here is derived from an EMBL/GenBank/DDBJ whole genome shotgun (WGS) entry which is preliminary data.</text>
</comment>
<evidence type="ECO:0000256" key="8">
    <source>
        <dbReference type="ARBA" id="ARBA00022927"/>
    </source>
</evidence>
<dbReference type="AlphaFoldDB" id="A0A3D8J3B4"/>
<dbReference type="InterPro" id="IPR029025">
    <property type="entry name" value="T3SS_substrate_exporter_C"/>
</dbReference>
<evidence type="ECO:0000256" key="14">
    <source>
        <dbReference type="SAM" id="MobiDB-lite"/>
    </source>
</evidence>
<dbReference type="FunFam" id="3.40.1690.10:FF:000001">
    <property type="entry name" value="Flagellar biosynthetic protein FlhB"/>
    <property type="match status" value="1"/>
</dbReference>
<dbReference type="EMBL" id="NXLW01000012">
    <property type="protein sequence ID" value="RDU71334.1"/>
    <property type="molecule type" value="Genomic_DNA"/>
</dbReference>
<evidence type="ECO:0000256" key="10">
    <source>
        <dbReference type="ARBA" id="ARBA00023136"/>
    </source>
</evidence>
<keyword evidence="15" id="KW-0282">Flagellum</keyword>
<dbReference type="GO" id="GO:0009306">
    <property type="term" value="P:protein secretion"/>
    <property type="evidence" value="ECO:0007669"/>
    <property type="project" value="InterPro"/>
</dbReference>
<comment type="similarity">
    <text evidence="2 13">Belongs to the type III secretion exporter family.</text>
</comment>
<keyword evidence="10 13" id="KW-0472">Membrane</keyword>
<feature type="transmembrane region" description="Helical" evidence="13">
    <location>
        <begin position="30"/>
        <end position="52"/>
    </location>
</feature>
<dbReference type="GO" id="GO:0005886">
    <property type="term" value="C:plasma membrane"/>
    <property type="evidence" value="ECO:0007669"/>
    <property type="project" value="UniProtKB-SubCell"/>
</dbReference>
<evidence type="ECO:0000256" key="2">
    <source>
        <dbReference type="ARBA" id="ARBA00010690"/>
    </source>
</evidence>
<evidence type="ECO:0000256" key="7">
    <source>
        <dbReference type="ARBA" id="ARBA00022795"/>
    </source>
</evidence>
<dbReference type="InterPro" id="IPR006136">
    <property type="entry name" value="FlhB"/>
</dbReference>
<feature type="transmembrane region" description="Helical" evidence="13">
    <location>
        <begin position="183"/>
        <end position="207"/>
    </location>
</feature>
<keyword evidence="6 13" id="KW-0812">Transmembrane</keyword>
<keyword evidence="4 13" id="KW-0813">Transport</keyword>
<evidence type="ECO:0000256" key="4">
    <source>
        <dbReference type="ARBA" id="ARBA00022448"/>
    </source>
</evidence>
<evidence type="ECO:0000313" key="15">
    <source>
        <dbReference type="EMBL" id="RDU71334.1"/>
    </source>
</evidence>
<dbReference type="OrthoDB" id="9807950at2"/>
<dbReference type="PRINTS" id="PR00950">
    <property type="entry name" value="TYPE3IMSPROT"/>
</dbReference>
<dbReference type="NCBIfam" id="TIGR00328">
    <property type="entry name" value="flhB"/>
    <property type="match status" value="1"/>
</dbReference>
<evidence type="ECO:0000256" key="3">
    <source>
        <dbReference type="ARBA" id="ARBA00021622"/>
    </source>
</evidence>
<evidence type="ECO:0000256" key="5">
    <source>
        <dbReference type="ARBA" id="ARBA00022475"/>
    </source>
</evidence>
<evidence type="ECO:0000256" key="12">
    <source>
        <dbReference type="ARBA" id="ARBA00025078"/>
    </source>
</evidence>
<keyword evidence="7 13" id="KW-1005">Bacterial flagellum biogenesis</keyword>
<sequence>MAEEEKTHAPSQRKIEKAREEGSIAKSPDLVGFAGLIVGLFLLFIIFPFWVHNLQLLYIECTKLFRIDFTINNIFTLSITTFKVVFLCVLPFFLALIIAGIIGNVAQFGFLLSFKIIQPKLDKINPIKGAKNLFSLKKLLDGLMITLKVGIAFTIGFFIFIGFLDEVAGISLAPLHEQLKWLYQKALILISSLLAVFLVMAIIDFLIKRYQYIKSLRMSKQELKDEFKQQEGNQEIKAKIRQIMMKNAMNKMMSAIPTANVVVTNPTHYAVALRFDSDKESAPVVVAKGIDHLAIRIKGIARENDILVVENPPLARELYRLVDVDRMIPQELFSAVVELFQYVAILERKRGKEPEFMRKAQQRTGNITHNKSSTLEG</sequence>
<evidence type="ECO:0000256" key="6">
    <source>
        <dbReference type="ARBA" id="ARBA00022692"/>
    </source>
</evidence>
<keyword evidence="15" id="KW-0966">Cell projection</keyword>
<feature type="transmembrane region" description="Helical" evidence="13">
    <location>
        <begin position="92"/>
        <end position="118"/>
    </location>
</feature>
<keyword evidence="5 13" id="KW-1003">Cell membrane</keyword>
<evidence type="ECO:0000256" key="11">
    <source>
        <dbReference type="ARBA" id="ARBA00023225"/>
    </source>
</evidence>
<comment type="subcellular location">
    <subcellularLocation>
        <location evidence="1">Cell inner membrane</location>
        <topology evidence="1">Multi-pass membrane protein</topology>
    </subcellularLocation>
    <subcellularLocation>
        <location evidence="13">Cell membrane</location>
    </subcellularLocation>
</comment>
<name>A0A3D8J3B4_9HELI</name>
<keyword evidence="15" id="KW-0969">Cilium</keyword>
<gene>
    <name evidence="13 15" type="primary">flhB</name>
    <name evidence="15" type="ORF">CQA66_06585</name>
</gene>
<dbReference type="Pfam" id="PF01312">
    <property type="entry name" value="Bac_export_2"/>
    <property type="match status" value="1"/>
</dbReference>
<feature type="transmembrane region" description="Helical" evidence="13">
    <location>
        <begin position="139"/>
        <end position="163"/>
    </location>
</feature>
<keyword evidence="9 13" id="KW-1133">Transmembrane helix</keyword>
<evidence type="ECO:0000313" key="16">
    <source>
        <dbReference type="Proteomes" id="UP000256424"/>
    </source>
</evidence>
<dbReference type="PANTHER" id="PTHR30531">
    <property type="entry name" value="FLAGELLAR BIOSYNTHETIC PROTEIN FLHB"/>
    <property type="match status" value="1"/>
</dbReference>
<accession>A0A3D8J3B4</accession>
<dbReference type="RefSeq" id="WP_104762363.1">
    <property type="nucleotide sequence ID" value="NZ_FZPM01000004.1"/>
</dbReference>
<dbReference type="GO" id="GO:0044780">
    <property type="term" value="P:bacterial-type flagellum assembly"/>
    <property type="evidence" value="ECO:0007669"/>
    <property type="project" value="InterPro"/>
</dbReference>